<gene>
    <name evidence="1" type="ORF">EVA_20752</name>
</gene>
<dbReference type="EMBL" id="AMCI01008365">
    <property type="protein sequence ID" value="EJW91141.1"/>
    <property type="molecule type" value="Genomic_DNA"/>
</dbReference>
<protein>
    <submittedName>
        <fullName evidence="1">Uncharacterized protein</fullName>
    </submittedName>
</protein>
<accession>J9F8B4</accession>
<name>J9F8B4_9ZZZZ</name>
<sequence length="51" mass="6082">MPTFSKYCMARSRASSLLRLSTFTWPTMQLSNTLILLNRLNDWNTMPTWER</sequence>
<comment type="caution">
    <text evidence="1">The sequence shown here is derived from an EMBL/GenBank/DDBJ whole genome shotgun (WGS) entry which is preliminary data.</text>
</comment>
<evidence type="ECO:0000313" key="1">
    <source>
        <dbReference type="EMBL" id="EJW91141.1"/>
    </source>
</evidence>
<proteinExistence type="predicted"/>
<dbReference type="AlphaFoldDB" id="J9F8B4"/>
<organism evidence="1">
    <name type="scientific">gut metagenome</name>
    <dbReference type="NCBI Taxonomy" id="749906"/>
    <lineage>
        <taxon>unclassified sequences</taxon>
        <taxon>metagenomes</taxon>
        <taxon>organismal metagenomes</taxon>
    </lineage>
</organism>
<reference evidence="1" key="1">
    <citation type="journal article" date="2012" name="PLoS ONE">
        <title>Gene sets for utilization of primary and secondary nutrition supplies in the distal gut of endangered iberian lynx.</title>
        <authorList>
            <person name="Alcaide M."/>
            <person name="Messina E."/>
            <person name="Richter M."/>
            <person name="Bargiela R."/>
            <person name="Peplies J."/>
            <person name="Huws S.A."/>
            <person name="Newbold C.J."/>
            <person name="Golyshin P.N."/>
            <person name="Simon M.A."/>
            <person name="Lopez G."/>
            <person name="Yakimov M.M."/>
            <person name="Ferrer M."/>
        </authorList>
    </citation>
    <scope>NUCLEOTIDE SEQUENCE</scope>
</reference>